<dbReference type="EMBL" id="JACCBU010000001">
    <property type="protein sequence ID" value="NYE71229.1"/>
    <property type="molecule type" value="Genomic_DNA"/>
</dbReference>
<dbReference type="PANTHER" id="PTHR42847:SF4">
    <property type="entry name" value="ALKANESULFONATE MONOOXYGENASE-RELATED"/>
    <property type="match status" value="1"/>
</dbReference>
<keyword evidence="7" id="KW-1185">Reference proteome</keyword>
<keyword evidence="1" id="KW-0285">Flavoprotein</keyword>
<evidence type="ECO:0000313" key="6">
    <source>
        <dbReference type="EMBL" id="NYE71229.1"/>
    </source>
</evidence>
<proteinExistence type="predicted"/>
<evidence type="ECO:0000313" key="7">
    <source>
        <dbReference type="Proteomes" id="UP000569914"/>
    </source>
</evidence>
<dbReference type="InterPro" id="IPR011251">
    <property type="entry name" value="Luciferase-like_dom"/>
</dbReference>
<name>A0A7Y9I6K6_9ACTN</name>
<dbReference type="Pfam" id="PF00296">
    <property type="entry name" value="Bac_luciferase"/>
    <property type="match status" value="1"/>
</dbReference>
<keyword evidence="4" id="KW-0503">Monooxygenase</keyword>
<accession>A0A7Y9I6K6</accession>
<feature type="domain" description="Luciferase-like" evidence="5">
    <location>
        <begin position="17"/>
        <end position="228"/>
    </location>
</feature>
<keyword evidence="3" id="KW-0560">Oxidoreductase</keyword>
<dbReference type="Gene3D" id="3.20.20.30">
    <property type="entry name" value="Luciferase-like domain"/>
    <property type="match status" value="1"/>
</dbReference>
<dbReference type="RefSeq" id="WP_179751241.1">
    <property type="nucleotide sequence ID" value="NZ_JACCBU010000001.1"/>
</dbReference>
<dbReference type="GO" id="GO:0046306">
    <property type="term" value="P:alkanesulfonate catabolic process"/>
    <property type="evidence" value="ECO:0007669"/>
    <property type="project" value="TreeGrafter"/>
</dbReference>
<reference evidence="6 7" key="1">
    <citation type="submission" date="2020-07" db="EMBL/GenBank/DDBJ databases">
        <title>Sequencing the genomes of 1000 actinobacteria strains.</title>
        <authorList>
            <person name="Klenk H.-P."/>
        </authorList>
    </citation>
    <scope>NUCLEOTIDE SEQUENCE [LARGE SCALE GENOMIC DNA]</scope>
    <source>
        <strain evidence="6 7">DSM 22083</strain>
    </source>
</reference>
<dbReference type="AlphaFoldDB" id="A0A7Y9I6K6"/>
<organism evidence="6 7">
    <name type="scientific">Microlunatus parietis</name>
    <dbReference type="NCBI Taxonomy" id="682979"/>
    <lineage>
        <taxon>Bacteria</taxon>
        <taxon>Bacillati</taxon>
        <taxon>Actinomycetota</taxon>
        <taxon>Actinomycetes</taxon>
        <taxon>Propionibacteriales</taxon>
        <taxon>Propionibacteriaceae</taxon>
        <taxon>Microlunatus</taxon>
    </lineage>
</organism>
<comment type="caution">
    <text evidence="6">The sequence shown here is derived from an EMBL/GenBank/DDBJ whole genome shotgun (WGS) entry which is preliminary data.</text>
</comment>
<evidence type="ECO:0000256" key="4">
    <source>
        <dbReference type="ARBA" id="ARBA00023033"/>
    </source>
</evidence>
<dbReference type="SUPFAM" id="SSF51679">
    <property type="entry name" value="Bacterial luciferase-like"/>
    <property type="match status" value="1"/>
</dbReference>
<dbReference type="NCBIfam" id="TIGR03619">
    <property type="entry name" value="F420_Rv2161c"/>
    <property type="match status" value="1"/>
</dbReference>
<keyword evidence="2" id="KW-0288">FMN</keyword>
<sequence length="297" mass="31646">MTGVRLGLNLPNFGPEAEPAAMLGWARFAEEAGFDLVVVSDHVAPTPEVAATYPMPFHDPFVLLAWLAGQTSTVRLGTSVVVLPYRHPLHTARMSAMVHDYSGGRFVLGVGTGWARTEFAALGLDSAVRGRTTDAYLDVITRAWAEPLVSADAAGLSFTDVATGPNPPGGALPLWVGGQSRAAIRRAARYGSAWHPINPELGWLRDTGLPALVAEATATRREMPSLTVRIKARLQPDPAPAGRPLGVGTLDQVVADVRALVDLGAAEVVLDTNPDQPWPRDYAAEQRDLARLRDALG</sequence>
<dbReference type="Proteomes" id="UP000569914">
    <property type="component" value="Unassembled WGS sequence"/>
</dbReference>
<protein>
    <submittedName>
        <fullName evidence="6">Putative F420-dependent oxidoreductase</fullName>
    </submittedName>
</protein>
<evidence type="ECO:0000259" key="5">
    <source>
        <dbReference type="Pfam" id="PF00296"/>
    </source>
</evidence>
<dbReference type="InterPro" id="IPR050172">
    <property type="entry name" value="SsuD_RutA_monooxygenase"/>
</dbReference>
<evidence type="ECO:0000256" key="2">
    <source>
        <dbReference type="ARBA" id="ARBA00022643"/>
    </source>
</evidence>
<dbReference type="PANTHER" id="PTHR42847">
    <property type="entry name" value="ALKANESULFONATE MONOOXYGENASE"/>
    <property type="match status" value="1"/>
</dbReference>
<dbReference type="InterPro" id="IPR019921">
    <property type="entry name" value="Lucif-like_OxRdtase_Rv2161c"/>
</dbReference>
<dbReference type="GO" id="GO:0008726">
    <property type="term" value="F:alkanesulfonate monooxygenase activity"/>
    <property type="evidence" value="ECO:0007669"/>
    <property type="project" value="TreeGrafter"/>
</dbReference>
<evidence type="ECO:0000256" key="1">
    <source>
        <dbReference type="ARBA" id="ARBA00022630"/>
    </source>
</evidence>
<gene>
    <name evidence="6" type="ORF">BKA15_002558</name>
</gene>
<dbReference type="InterPro" id="IPR036661">
    <property type="entry name" value="Luciferase-like_sf"/>
</dbReference>
<evidence type="ECO:0000256" key="3">
    <source>
        <dbReference type="ARBA" id="ARBA00023002"/>
    </source>
</evidence>